<dbReference type="EMBL" id="ML986687">
    <property type="protein sequence ID" value="KAF2260183.1"/>
    <property type="molecule type" value="Genomic_DNA"/>
</dbReference>
<dbReference type="InterPro" id="IPR008928">
    <property type="entry name" value="6-hairpin_glycosidase_sf"/>
</dbReference>
<dbReference type="PANTHER" id="PTHR41814:SF1">
    <property type="entry name" value="CELLULASE"/>
    <property type="match status" value="1"/>
</dbReference>
<keyword evidence="1" id="KW-0378">Hydrolase</keyword>
<evidence type="ECO:0008006" key="4">
    <source>
        <dbReference type="Google" id="ProtNLM"/>
    </source>
</evidence>
<dbReference type="GO" id="GO:0005975">
    <property type="term" value="P:carbohydrate metabolic process"/>
    <property type="evidence" value="ECO:0007669"/>
    <property type="project" value="InterPro"/>
</dbReference>
<dbReference type="Proteomes" id="UP000800093">
    <property type="component" value="Unassembled WGS sequence"/>
</dbReference>
<dbReference type="PANTHER" id="PTHR41814">
    <property type="entry name" value="EXPRESSED PROTEIN"/>
    <property type="match status" value="1"/>
</dbReference>
<proteinExistence type="predicted"/>
<dbReference type="InterPro" id="IPR012341">
    <property type="entry name" value="6hp_glycosidase-like_sf"/>
</dbReference>
<evidence type="ECO:0000313" key="3">
    <source>
        <dbReference type="Proteomes" id="UP000800093"/>
    </source>
</evidence>
<name>A0A9P4K104_9PLEO</name>
<evidence type="ECO:0000256" key="1">
    <source>
        <dbReference type="ARBA" id="ARBA00022801"/>
    </source>
</evidence>
<dbReference type="SUPFAM" id="SSF48208">
    <property type="entry name" value="Six-hairpin glycosidases"/>
    <property type="match status" value="1"/>
</dbReference>
<evidence type="ECO:0000313" key="2">
    <source>
        <dbReference type="EMBL" id="KAF2260183.1"/>
    </source>
</evidence>
<dbReference type="Gene3D" id="1.50.10.10">
    <property type="match status" value="1"/>
</dbReference>
<sequence length="349" mass="37675">MVASADLLATVLAVAQNNAKGSWEYGTVAEALLEWNNASISVWNDPFPNQQVPGVEWESVAALSWLRDKGVIRTDGETLYEDGAKGDPASLGIPALLIGTTDSTYHDAATRQKDHLIADNDRWSNGAISHREGYAELWADFIYMVPPFLAYYGVASDDVNLAKEGANQVKLYREVLGTEAGTWKHIVGPGAPDDGIWSTGNAWAAAGASRVLATLRKSKFDGETKSEQGELVGTIKAIIDGAIAQDNDQSELLRNYLPDSSWWGEISGTALLAATALRMAKLEPGTFGESYKEWALKKMDVVDSHIEEGTGIAKPAIDPLNWRNTEPYVAGSPEGQSFIILLHAAARDA</sequence>
<reference evidence="3" key="1">
    <citation type="journal article" date="2020" name="Stud. Mycol.">
        <title>101 Dothideomycetes genomes: A test case for predicting lifestyles and emergence of pathogens.</title>
        <authorList>
            <person name="Haridas S."/>
            <person name="Albert R."/>
            <person name="Binder M."/>
            <person name="Bloem J."/>
            <person name="LaButti K."/>
            <person name="Salamov A."/>
            <person name="Andreopoulos B."/>
            <person name="Baker S."/>
            <person name="Barry K."/>
            <person name="Bills G."/>
            <person name="Bluhm B."/>
            <person name="Cannon C."/>
            <person name="Castanera R."/>
            <person name="Culley D."/>
            <person name="Daum C."/>
            <person name="Ezra D."/>
            <person name="Gonzalez J."/>
            <person name="Henrissat B."/>
            <person name="Kuo A."/>
            <person name="Liang C."/>
            <person name="Lipzen A."/>
            <person name="Lutzoni F."/>
            <person name="Magnuson J."/>
            <person name="Mondo S."/>
            <person name="Nolan M."/>
            <person name="Ohm R."/>
            <person name="Pangilinan J."/>
            <person name="Park H.-J."/>
            <person name="Ramirez L."/>
            <person name="Alfaro M."/>
            <person name="Sun H."/>
            <person name="Tritt A."/>
            <person name="Yoshinaga Y."/>
            <person name="Zwiers L.-H."/>
            <person name="Turgeon B."/>
            <person name="Goodwin S."/>
            <person name="Spatafora J."/>
            <person name="Crous P."/>
            <person name="Grigoriev I."/>
        </authorList>
    </citation>
    <scope>NUCLEOTIDE SEQUENCE [LARGE SCALE GENOMIC DNA]</scope>
    <source>
        <strain evidence="3">CBS 304.66</strain>
    </source>
</reference>
<keyword evidence="3" id="KW-1185">Reference proteome</keyword>
<organism evidence="2 3">
    <name type="scientific">Lojkania enalia</name>
    <dbReference type="NCBI Taxonomy" id="147567"/>
    <lineage>
        <taxon>Eukaryota</taxon>
        <taxon>Fungi</taxon>
        <taxon>Dikarya</taxon>
        <taxon>Ascomycota</taxon>
        <taxon>Pezizomycotina</taxon>
        <taxon>Dothideomycetes</taxon>
        <taxon>Pleosporomycetidae</taxon>
        <taxon>Pleosporales</taxon>
        <taxon>Pleosporales incertae sedis</taxon>
        <taxon>Lojkania</taxon>
    </lineage>
</organism>
<accession>A0A9P4K104</accession>
<comment type="caution">
    <text evidence="2">The sequence shown here is derived from an EMBL/GenBank/DDBJ whole genome shotgun (WGS) entry which is preliminary data.</text>
</comment>
<protein>
    <recommendedName>
        <fullName evidence="4">Six-hairpin glycosidase</fullName>
    </recommendedName>
</protein>
<gene>
    <name evidence="2" type="ORF">CC78DRAFT_37195</name>
</gene>
<dbReference type="GO" id="GO:0016787">
    <property type="term" value="F:hydrolase activity"/>
    <property type="evidence" value="ECO:0007669"/>
    <property type="project" value="UniProtKB-KW"/>
</dbReference>
<dbReference type="AlphaFoldDB" id="A0A9P4K104"/>
<dbReference type="Pfam" id="PF07470">
    <property type="entry name" value="Glyco_hydro_88"/>
    <property type="match status" value="1"/>
</dbReference>
<dbReference type="OrthoDB" id="4138492at2759"/>
<dbReference type="InterPro" id="IPR010905">
    <property type="entry name" value="Glyco_hydro_88"/>
</dbReference>